<comment type="caution">
    <text evidence="1">The sequence shown here is derived from an EMBL/GenBank/DDBJ whole genome shotgun (WGS) entry which is preliminary data.</text>
</comment>
<protein>
    <submittedName>
        <fullName evidence="1">Uncharacterized protein</fullName>
    </submittedName>
</protein>
<accession>A0A0S8FU65</accession>
<evidence type="ECO:0000313" key="1">
    <source>
        <dbReference type="EMBL" id="KPK63809.1"/>
    </source>
</evidence>
<organism evidence="1 2">
    <name type="scientific">candidate division WOR_3 bacterium SM23_42</name>
    <dbReference type="NCBI Taxonomy" id="1703779"/>
    <lineage>
        <taxon>Bacteria</taxon>
        <taxon>Bacteria division WOR-3</taxon>
    </lineage>
</organism>
<dbReference type="Proteomes" id="UP000051373">
    <property type="component" value="Unassembled WGS sequence"/>
</dbReference>
<reference evidence="1 2" key="1">
    <citation type="journal article" date="2015" name="Microbiome">
        <title>Genomic resolution of linkages in carbon, nitrogen, and sulfur cycling among widespread estuary sediment bacteria.</title>
        <authorList>
            <person name="Baker B.J."/>
            <person name="Lazar C.S."/>
            <person name="Teske A.P."/>
            <person name="Dick G.J."/>
        </authorList>
    </citation>
    <scope>NUCLEOTIDE SEQUENCE [LARGE SCALE GENOMIC DNA]</scope>
    <source>
        <strain evidence="1">SM23_42</strain>
    </source>
</reference>
<evidence type="ECO:0000313" key="2">
    <source>
        <dbReference type="Proteomes" id="UP000051373"/>
    </source>
</evidence>
<dbReference type="EMBL" id="LJUJ01000008">
    <property type="protein sequence ID" value="KPK63809.1"/>
    <property type="molecule type" value="Genomic_DNA"/>
</dbReference>
<name>A0A0S8FU65_UNCW3</name>
<sequence>MLFTRWKTEKFIAQGEGFRASNSEFYQLKPVASPREQQIPVLHVKYGIFNFVAICKLWTKLVHNTKASVSRLSDYQNIRKWTSEYWDIRIDVL</sequence>
<proteinExistence type="predicted"/>
<dbReference type="AlphaFoldDB" id="A0A0S8FU65"/>
<gene>
    <name evidence="1" type="ORF">AMJ83_04965</name>
</gene>
<dbReference type="STRING" id="1703779.AMJ83_04965"/>